<evidence type="ECO:0000259" key="3">
    <source>
        <dbReference type="Pfam" id="PF14361"/>
    </source>
</evidence>
<comment type="caution">
    <text evidence="5">The sequence shown here is derived from an EMBL/GenBank/DDBJ whole genome shotgun (WGS) entry which is preliminary data.</text>
</comment>
<dbReference type="Pfam" id="PF14361">
    <property type="entry name" value="RsbRD_N"/>
    <property type="match status" value="1"/>
</dbReference>
<gene>
    <name evidence="5" type="ORF">GCM10023340_08070</name>
</gene>
<feature type="domain" description="PucR C-terminal helix-turn-helix" evidence="2">
    <location>
        <begin position="330"/>
        <end position="387"/>
    </location>
</feature>
<sequence>MRAATLDFLLRHRRTRLEPLTQRLVDRIEAGNPGYRESGLVPHDDLVRSCRDNVARVLTMLADAARVRSLHAGVDDDVLAPARETGHRRAEQGLPLDDVLRSFRIGGALIWEDLVDQGGPALDAQELREIGTRLWVVVDETSAAVAQAYHQHERALVRADEQQRAELWEGVLGGRAREPGFAHDAALLLDVPVDGDFLVVVAEHLDPRRAAAVLAPHATAWVRRADGVVGLLALRGPDPDDALAGLREVAAAGGAALGVSTTVHGLAAVDEGLRRASLALRAQGETPGLAALDDRLPEALLLRCPDLATLLLDRWVRPLRALPPSETRALLQTLAAWVAHAGSATGAAAAVPCHRNTVVNRLNRVAELCGVAVDGGVLTEVDLALRAERMGLPTSP</sequence>
<dbReference type="InterPro" id="IPR042070">
    <property type="entry name" value="PucR_C-HTH_sf"/>
</dbReference>
<feature type="domain" description="RsbT co-antagonist protein RsbRD N-terminal" evidence="3">
    <location>
        <begin position="20"/>
        <end position="164"/>
    </location>
</feature>
<dbReference type="InterPro" id="IPR041522">
    <property type="entry name" value="CdaR_GGDEF"/>
</dbReference>
<dbReference type="EMBL" id="BAABKG010000001">
    <property type="protein sequence ID" value="GAA5143197.1"/>
    <property type="molecule type" value="Genomic_DNA"/>
</dbReference>
<dbReference type="Pfam" id="PF13556">
    <property type="entry name" value="HTH_30"/>
    <property type="match status" value="1"/>
</dbReference>
<dbReference type="InterPro" id="IPR025751">
    <property type="entry name" value="RsbRD_N_dom"/>
</dbReference>
<evidence type="ECO:0000313" key="6">
    <source>
        <dbReference type="Proteomes" id="UP001500221"/>
    </source>
</evidence>
<dbReference type="Gene3D" id="1.10.10.2840">
    <property type="entry name" value="PucR C-terminal helix-turn-helix domain"/>
    <property type="match status" value="1"/>
</dbReference>
<dbReference type="PANTHER" id="PTHR33744">
    <property type="entry name" value="CARBOHYDRATE DIACID REGULATOR"/>
    <property type="match status" value="1"/>
</dbReference>
<accession>A0ABP9P9Y0</accession>
<proteinExistence type="inferred from homology"/>
<dbReference type="InterPro" id="IPR051448">
    <property type="entry name" value="CdaR-like_regulators"/>
</dbReference>
<reference evidence="6" key="1">
    <citation type="journal article" date="2019" name="Int. J. Syst. Evol. Microbiol.">
        <title>The Global Catalogue of Microorganisms (GCM) 10K type strain sequencing project: providing services to taxonomists for standard genome sequencing and annotation.</title>
        <authorList>
            <consortium name="The Broad Institute Genomics Platform"/>
            <consortium name="The Broad Institute Genome Sequencing Center for Infectious Disease"/>
            <person name="Wu L."/>
            <person name="Ma J."/>
        </authorList>
    </citation>
    <scope>NUCLEOTIDE SEQUENCE [LARGE SCALE GENOMIC DNA]</scope>
    <source>
        <strain evidence="6">JCM 18459</strain>
    </source>
</reference>
<evidence type="ECO:0000259" key="4">
    <source>
        <dbReference type="Pfam" id="PF17853"/>
    </source>
</evidence>
<dbReference type="PANTHER" id="PTHR33744:SF1">
    <property type="entry name" value="DNA-BINDING TRANSCRIPTIONAL ACTIVATOR ADER"/>
    <property type="match status" value="1"/>
</dbReference>
<dbReference type="InterPro" id="IPR025736">
    <property type="entry name" value="PucR_C-HTH_dom"/>
</dbReference>
<keyword evidence="6" id="KW-1185">Reference proteome</keyword>
<evidence type="ECO:0000256" key="1">
    <source>
        <dbReference type="ARBA" id="ARBA00006754"/>
    </source>
</evidence>
<organism evidence="5 6">
    <name type="scientific">Nocardioides marinquilinus</name>
    <dbReference type="NCBI Taxonomy" id="1210400"/>
    <lineage>
        <taxon>Bacteria</taxon>
        <taxon>Bacillati</taxon>
        <taxon>Actinomycetota</taxon>
        <taxon>Actinomycetes</taxon>
        <taxon>Propionibacteriales</taxon>
        <taxon>Nocardioidaceae</taxon>
        <taxon>Nocardioides</taxon>
    </lineage>
</organism>
<feature type="domain" description="CdaR GGDEF-like" evidence="4">
    <location>
        <begin position="178"/>
        <end position="282"/>
    </location>
</feature>
<evidence type="ECO:0000259" key="2">
    <source>
        <dbReference type="Pfam" id="PF13556"/>
    </source>
</evidence>
<comment type="similarity">
    <text evidence="1">Belongs to the CdaR family.</text>
</comment>
<dbReference type="Proteomes" id="UP001500221">
    <property type="component" value="Unassembled WGS sequence"/>
</dbReference>
<protein>
    <submittedName>
        <fullName evidence="5">Helix-turn-helix domain-containing protein</fullName>
    </submittedName>
</protein>
<dbReference type="Pfam" id="PF17853">
    <property type="entry name" value="GGDEF_2"/>
    <property type="match status" value="1"/>
</dbReference>
<evidence type="ECO:0000313" key="5">
    <source>
        <dbReference type="EMBL" id="GAA5143197.1"/>
    </source>
</evidence>
<name>A0ABP9P9Y0_9ACTN</name>
<dbReference type="RefSeq" id="WP_345454769.1">
    <property type="nucleotide sequence ID" value="NZ_BAABKG010000001.1"/>
</dbReference>